<comment type="subcellular location">
    <subcellularLocation>
        <location evidence="1">Cell membrane</location>
        <topology evidence="1">Multi-pass membrane protein</topology>
    </subcellularLocation>
</comment>
<dbReference type="InterPro" id="IPR005829">
    <property type="entry name" value="Sugar_transporter_CS"/>
</dbReference>
<protein>
    <recommendedName>
        <fullName evidence="16">Hexose transporter 1</fullName>
    </recommendedName>
</protein>
<accession>A0A7J6PH79</accession>
<evidence type="ECO:0000256" key="7">
    <source>
        <dbReference type="ARBA" id="ARBA00022692"/>
    </source>
</evidence>
<evidence type="ECO:0000256" key="8">
    <source>
        <dbReference type="ARBA" id="ARBA00022989"/>
    </source>
</evidence>
<feature type="transmembrane region" description="Helical" evidence="19">
    <location>
        <begin position="452"/>
        <end position="471"/>
    </location>
</feature>
<feature type="compositionally biased region" description="Polar residues" evidence="18">
    <location>
        <begin position="517"/>
        <end position="536"/>
    </location>
</feature>
<evidence type="ECO:0000256" key="20">
    <source>
        <dbReference type="SAM" id="SignalP"/>
    </source>
</evidence>
<keyword evidence="7 19" id="KW-0812">Transmembrane</keyword>
<dbReference type="InterPro" id="IPR036259">
    <property type="entry name" value="MFS_trans_sf"/>
</dbReference>
<dbReference type="EMBL" id="JABANP010000022">
    <property type="protein sequence ID" value="KAF4695267.1"/>
    <property type="molecule type" value="Genomic_DNA"/>
</dbReference>
<evidence type="ECO:0000256" key="11">
    <source>
        <dbReference type="ARBA" id="ARBA00044648"/>
    </source>
</evidence>
<feature type="signal peptide" evidence="20">
    <location>
        <begin position="1"/>
        <end position="25"/>
    </location>
</feature>
<keyword evidence="20" id="KW-0732">Signal</keyword>
<keyword evidence="8 19" id="KW-1133">Transmembrane helix</keyword>
<feature type="transmembrane region" description="Helical" evidence="19">
    <location>
        <begin position="123"/>
        <end position="140"/>
    </location>
</feature>
<evidence type="ECO:0000256" key="9">
    <source>
        <dbReference type="ARBA" id="ARBA00023136"/>
    </source>
</evidence>
<dbReference type="InterPro" id="IPR020846">
    <property type="entry name" value="MFS_dom"/>
</dbReference>
<keyword evidence="6" id="KW-0762">Sugar transport</keyword>
<dbReference type="OrthoDB" id="6612291at2759"/>
<evidence type="ECO:0000256" key="13">
    <source>
        <dbReference type="ARBA" id="ARBA00044662"/>
    </source>
</evidence>
<evidence type="ECO:0000256" key="2">
    <source>
        <dbReference type="ARBA" id="ARBA00010992"/>
    </source>
</evidence>
<keyword evidence="4 17" id="KW-0813">Transport</keyword>
<feature type="compositionally biased region" description="Basic and acidic residues" evidence="18">
    <location>
        <begin position="506"/>
        <end position="516"/>
    </location>
</feature>
<dbReference type="NCBIfam" id="TIGR00879">
    <property type="entry name" value="SP"/>
    <property type="match status" value="1"/>
</dbReference>
<feature type="domain" description="Major facilitator superfamily (MFS) profile" evidence="21">
    <location>
        <begin position="9"/>
        <end position="475"/>
    </location>
</feature>
<comment type="catalytic activity">
    <reaction evidence="15">
        <text>D-fructose(out) = D-fructose(in)</text>
        <dbReference type="Rhea" id="RHEA:60372"/>
        <dbReference type="ChEBI" id="CHEBI:37721"/>
    </reaction>
    <physiologicalReaction direction="left-to-right" evidence="15">
        <dbReference type="Rhea" id="RHEA:60373"/>
    </physiologicalReaction>
</comment>
<evidence type="ECO:0000256" key="17">
    <source>
        <dbReference type="RuleBase" id="RU003346"/>
    </source>
</evidence>
<dbReference type="Proteomes" id="UP000541610">
    <property type="component" value="Unassembled WGS sequence"/>
</dbReference>
<comment type="caution">
    <text evidence="22">The sequence shown here is derived from an EMBL/GenBank/DDBJ whole genome shotgun (WGS) entry which is preliminary data.</text>
</comment>
<keyword evidence="5" id="KW-1003">Cell membrane</keyword>
<sequence length="545" mass="59981">MKYLCAIISVAASLFGPLMFGLTSGFTGQTIDTMQNGVTTGDGTPVAIGPDDHLWVFTNTTQGSLFGSLVNLGAMGGAILLGGPLIERFGRKWVLLGCSPCFLLCYVWQALAHTAWQLLFERVLVGFVVGVESVVTPTYIGEVSPTKIRGALGACNQLSITIGILIAYALGLGFRTDSGSTDPNANSQTFCQWRDVSWIYLIPSALLGICMFFVPESPRWLAEHNRADAARRVLLRLRGSKTVEEDPEIMAEVKAYESEAEENSKNAKDNWKETVVWSWHALGRAKMQLFIGVILQVLQQLSGINAVIFYQTTIFQAAGLNNKETMALAVMAVQVIVTFIACCIMDMAGRRFLLVLGAVGMCIAAILLGVFFFEQGIVDNNIPALALFAAFLYIASFSIGVGAIPWLIMSEIFPNDVRGLASSIATAVNWFFSWIVTMFLDDYRRAITYQGVFWSFAFMCFVLAVFVLVFVPETKGRSFETIQAYFDSGRIVNCECWDNYKRKHQKPVENSEDKQVPESSIDQTEVQVSVKGSPSADQKKLDQAI</sequence>
<dbReference type="PANTHER" id="PTHR48020">
    <property type="entry name" value="PROTON MYO-INOSITOL COTRANSPORTER"/>
    <property type="match status" value="1"/>
</dbReference>
<comment type="catalytic activity">
    <reaction evidence="10">
        <text>D-galactose(in) = D-galactose(out)</text>
        <dbReference type="Rhea" id="RHEA:34915"/>
        <dbReference type="ChEBI" id="CHEBI:4139"/>
    </reaction>
    <physiologicalReaction direction="right-to-left" evidence="10">
        <dbReference type="Rhea" id="RHEA:34917"/>
    </physiologicalReaction>
</comment>
<feature type="transmembrane region" description="Helical" evidence="19">
    <location>
        <begin position="93"/>
        <end position="111"/>
    </location>
</feature>
<dbReference type="PANTHER" id="PTHR48020:SF12">
    <property type="entry name" value="PROTON MYO-INOSITOL COTRANSPORTER"/>
    <property type="match status" value="1"/>
</dbReference>
<feature type="transmembrane region" description="Helical" evidence="19">
    <location>
        <begin position="352"/>
        <end position="373"/>
    </location>
</feature>
<dbReference type="PROSITE" id="PS50850">
    <property type="entry name" value="MFS"/>
    <property type="match status" value="1"/>
</dbReference>
<evidence type="ECO:0000256" key="16">
    <source>
        <dbReference type="ARBA" id="ARBA00044780"/>
    </source>
</evidence>
<evidence type="ECO:0000256" key="10">
    <source>
        <dbReference type="ARBA" id="ARBA00044637"/>
    </source>
</evidence>
<dbReference type="PRINTS" id="PR00171">
    <property type="entry name" value="SUGRTRNSPORT"/>
</dbReference>
<feature type="transmembrane region" description="Helical" evidence="19">
    <location>
        <begin position="289"/>
        <end position="310"/>
    </location>
</feature>
<dbReference type="AlphaFoldDB" id="A0A7J6PH79"/>
<dbReference type="SUPFAM" id="SSF103473">
    <property type="entry name" value="MFS general substrate transporter"/>
    <property type="match status" value="1"/>
</dbReference>
<feature type="region of interest" description="Disordered" evidence="18">
    <location>
        <begin position="504"/>
        <end position="545"/>
    </location>
</feature>
<evidence type="ECO:0000256" key="18">
    <source>
        <dbReference type="SAM" id="MobiDB-lite"/>
    </source>
</evidence>
<dbReference type="FunFam" id="1.20.1250.20:FF:000218">
    <property type="entry name" value="facilitated trehalose transporter Tret1"/>
    <property type="match status" value="1"/>
</dbReference>
<feature type="chain" id="PRO_5029528608" description="Hexose transporter 1" evidence="20">
    <location>
        <begin position="26"/>
        <end position="545"/>
    </location>
</feature>
<dbReference type="GO" id="GO:0005886">
    <property type="term" value="C:plasma membrane"/>
    <property type="evidence" value="ECO:0007669"/>
    <property type="project" value="UniProtKB-SubCell"/>
</dbReference>
<feature type="transmembrane region" description="Helical" evidence="19">
    <location>
        <begin position="152"/>
        <end position="176"/>
    </location>
</feature>
<evidence type="ECO:0000313" key="23">
    <source>
        <dbReference type="Proteomes" id="UP000541610"/>
    </source>
</evidence>
<evidence type="ECO:0000256" key="12">
    <source>
        <dbReference type="ARBA" id="ARBA00044656"/>
    </source>
</evidence>
<dbReference type="InterPro" id="IPR003663">
    <property type="entry name" value="Sugar/inositol_transpt"/>
</dbReference>
<feature type="transmembrane region" description="Helical" evidence="19">
    <location>
        <begin position="420"/>
        <end position="440"/>
    </location>
</feature>
<organism evidence="22 23">
    <name type="scientific">Perkinsus olseni</name>
    <name type="common">Perkinsus atlanticus</name>
    <dbReference type="NCBI Taxonomy" id="32597"/>
    <lineage>
        <taxon>Eukaryota</taxon>
        <taxon>Sar</taxon>
        <taxon>Alveolata</taxon>
        <taxon>Perkinsozoa</taxon>
        <taxon>Perkinsea</taxon>
        <taxon>Perkinsida</taxon>
        <taxon>Perkinsidae</taxon>
        <taxon>Perkinsus</taxon>
    </lineage>
</organism>
<comment type="similarity">
    <text evidence="2 17">Belongs to the major facilitator superfamily. Sugar transporter (TC 2.A.1.1) family.</text>
</comment>
<evidence type="ECO:0000256" key="4">
    <source>
        <dbReference type="ARBA" id="ARBA00022448"/>
    </source>
</evidence>
<evidence type="ECO:0000256" key="3">
    <source>
        <dbReference type="ARBA" id="ARBA00011738"/>
    </source>
</evidence>
<name>A0A7J6PH79_PEROL</name>
<comment type="subunit">
    <text evidence="3">Homodimer.</text>
</comment>
<feature type="transmembrane region" description="Helical" evidence="19">
    <location>
        <begin position="65"/>
        <end position="86"/>
    </location>
</feature>
<dbReference type="Gene3D" id="1.20.1250.20">
    <property type="entry name" value="MFS general substrate transporter like domains"/>
    <property type="match status" value="1"/>
</dbReference>
<comment type="catalytic activity">
    <reaction evidence="12">
        <text>D-xylose(out) = D-xylose(in)</text>
        <dbReference type="Rhea" id="RHEA:78427"/>
        <dbReference type="ChEBI" id="CHEBI:53455"/>
    </reaction>
    <physiologicalReaction direction="left-to-right" evidence="12">
        <dbReference type="Rhea" id="RHEA:78428"/>
    </physiologicalReaction>
</comment>
<evidence type="ECO:0000256" key="14">
    <source>
        <dbReference type="ARBA" id="ARBA00044668"/>
    </source>
</evidence>
<comment type="catalytic activity">
    <reaction evidence="13">
        <text>D-mannose(out) = D-mannose(in)</text>
        <dbReference type="Rhea" id="RHEA:78391"/>
        <dbReference type="ChEBI" id="CHEBI:4208"/>
    </reaction>
    <physiologicalReaction direction="left-to-right" evidence="13">
        <dbReference type="Rhea" id="RHEA:78392"/>
    </physiologicalReaction>
</comment>
<dbReference type="InterPro" id="IPR050814">
    <property type="entry name" value="Myo-inositol_Transporter"/>
</dbReference>
<dbReference type="GO" id="GO:0022857">
    <property type="term" value="F:transmembrane transporter activity"/>
    <property type="evidence" value="ECO:0007669"/>
    <property type="project" value="InterPro"/>
</dbReference>
<feature type="transmembrane region" description="Helical" evidence="19">
    <location>
        <begin position="196"/>
        <end position="214"/>
    </location>
</feature>
<dbReference type="PROSITE" id="PS00216">
    <property type="entry name" value="SUGAR_TRANSPORT_1"/>
    <property type="match status" value="1"/>
</dbReference>
<comment type="catalytic activity">
    <reaction evidence="14">
        <text>D-glucosamine(out) = D-glucosamine(in)</text>
        <dbReference type="Rhea" id="RHEA:78423"/>
        <dbReference type="ChEBI" id="CHEBI:58723"/>
    </reaction>
    <physiologicalReaction direction="left-to-right" evidence="14">
        <dbReference type="Rhea" id="RHEA:78424"/>
    </physiologicalReaction>
</comment>
<dbReference type="Pfam" id="PF00083">
    <property type="entry name" value="Sugar_tr"/>
    <property type="match status" value="1"/>
</dbReference>
<keyword evidence="9 19" id="KW-0472">Membrane</keyword>
<gene>
    <name evidence="22" type="ORF">FOZ60_005134</name>
</gene>
<evidence type="ECO:0000256" key="15">
    <source>
        <dbReference type="ARBA" id="ARBA00044710"/>
    </source>
</evidence>
<evidence type="ECO:0000259" key="21">
    <source>
        <dbReference type="PROSITE" id="PS50850"/>
    </source>
</evidence>
<comment type="catalytic activity">
    <reaction evidence="11">
        <text>D-glucose(out) = D-glucose(in)</text>
        <dbReference type="Rhea" id="RHEA:60376"/>
        <dbReference type="ChEBI" id="CHEBI:4167"/>
    </reaction>
    <physiologicalReaction direction="left-to-right" evidence="11">
        <dbReference type="Rhea" id="RHEA:60377"/>
    </physiologicalReaction>
</comment>
<feature type="transmembrane region" description="Helical" evidence="19">
    <location>
        <begin position="385"/>
        <end position="408"/>
    </location>
</feature>
<reference evidence="22 23" key="1">
    <citation type="submission" date="2020-04" db="EMBL/GenBank/DDBJ databases">
        <title>Perkinsus olseni comparative genomics.</title>
        <authorList>
            <person name="Bogema D.R."/>
        </authorList>
    </citation>
    <scope>NUCLEOTIDE SEQUENCE [LARGE SCALE GENOMIC DNA]</scope>
    <source>
        <strain evidence="22">00978-12</strain>
    </source>
</reference>
<proteinExistence type="inferred from homology"/>
<evidence type="ECO:0000256" key="1">
    <source>
        <dbReference type="ARBA" id="ARBA00004651"/>
    </source>
</evidence>
<feature type="transmembrane region" description="Helical" evidence="19">
    <location>
        <begin position="325"/>
        <end position="345"/>
    </location>
</feature>
<evidence type="ECO:0000256" key="6">
    <source>
        <dbReference type="ARBA" id="ARBA00022597"/>
    </source>
</evidence>
<dbReference type="InterPro" id="IPR005828">
    <property type="entry name" value="MFS_sugar_transport-like"/>
</dbReference>
<evidence type="ECO:0000313" key="22">
    <source>
        <dbReference type="EMBL" id="KAF4695267.1"/>
    </source>
</evidence>
<evidence type="ECO:0000256" key="5">
    <source>
        <dbReference type="ARBA" id="ARBA00022475"/>
    </source>
</evidence>
<evidence type="ECO:0000256" key="19">
    <source>
        <dbReference type="SAM" id="Phobius"/>
    </source>
</evidence>